<name>A0A840W3E7_9ACTN</name>
<keyword evidence="1" id="KW-0812">Transmembrane</keyword>
<dbReference type="RefSeq" id="WP_184365116.1">
    <property type="nucleotide sequence ID" value="NZ_BAAAKM010000133.1"/>
</dbReference>
<keyword evidence="3" id="KW-1185">Reference proteome</keyword>
<dbReference type="Proteomes" id="UP000579647">
    <property type="component" value="Unassembled WGS sequence"/>
</dbReference>
<reference evidence="2 3" key="1">
    <citation type="submission" date="2020-08" db="EMBL/GenBank/DDBJ databases">
        <title>Sequencing the genomes of 1000 actinobacteria strains.</title>
        <authorList>
            <person name="Klenk H.-P."/>
        </authorList>
    </citation>
    <scope>NUCLEOTIDE SEQUENCE [LARGE SCALE GENOMIC DNA]</scope>
    <source>
        <strain evidence="2 3">DSM 44598</strain>
    </source>
</reference>
<proteinExistence type="predicted"/>
<keyword evidence="1" id="KW-0472">Membrane</keyword>
<evidence type="ECO:0000313" key="2">
    <source>
        <dbReference type="EMBL" id="MBB5491420.1"/>
    </source>
</evidence>
<protein>
    <submittedName>
        <fullName evidence="2">Uncharacterized protein</fullName>
    </submittedName>
</protein>
<keyword evidence="1" id="KW-1133">Transmembrane helix</keyword>
<organism evidence="2 3">
    <name type="scientific">Nocardiopsis metallicus</name>
    <dbReference type="NCBI Taxonomy" id="179819"/>
    <lineage>
        <taxon>Bacteria</taxon>
        <taxon>Bacillati</taxon>
        <taxon>Actinomycetota</taxon>
        <taxon>Actinomycetes</taxon>
        <taxon>Streptosporangiales</taxon>
        <taxon>Nocardiopsidaceae</taxon>
        <taxon>Nocardiopsis</taxon>
    </lineage>
</organism>
<comment type="caution">
    <text evidence="2">The sequence shown here is derived from an EMBL/GenBank/DDBJ whole genome shotgun (WGS) entry which is preliminary data.</text>
</comment>
<evidence type="ECO:0000256" key="1">
    <source>
        <dbReference type="SAM" id="Phobius"/>
    </source>
</evidence>
<dbReference type="AlphaFoldDB" id="A0A840W3E7"/>
<gene>
    <name evidence="2" type="ORF">HNR07_002557</name>
</gene>
<dbReference type="EMBL" id="JACHDO010000001">
    <property type="protein sequence ID" value="MBB5491420.1"/>
    <property type="molecule type" value="Genomic_DNA"/>
</dbReference>
<sequence length="71" mass="7320">MDDEHKGGETRPGLIERIKRTYVERPIVFALALLGGSAVVIGASAVVLVVGGFMVGDLGMSTTLAPGPMPP</sequence>
<evidence type="ECO:0000313" key="3">
    <source>
        <dbReference type="Proteomes" id="UP000579647"/>
    </source>
</evidence>
<feature type="transmembrane region" description="Helical" evidence="1">
    <location>
        <begin position="27"/>
        <end position="55"/>
    </location>
</feature>
<accession>A0A840W3E7</accession>